<dbReference type="Gene3D" id="3.30.420.10">
    <property type="entry name" value="Ribonuclease H-like superfamily/Ribonuclease H"/>
    <property type="match status" value="1"/>
</dbReference>
<evidence type="ECO:0000313" key="2">
    <source>
        <dbReference type="Proteomes" id="UP000292282"/>
    </source>
</evidence>
<dbReference type="Proteomes" id="UP000292282">
    <property type="component" value="Unassembled WGS sequence"/>
</dbReference>
<organism evidence="1 2">
    <name type="scientific">Hamiltosporidium tvaerminnensis</name>
    <dbReference type="NCBI Taxonomy" id="1176355"/>
    <lineage>
        <taxon>Eukaryota</taxon>
        <taxon>Fungi</taxon>
        <taxon>Fungi incertae sedis</taxon>
        <taxon>Microsporidia</taxon>
        <taxon>Dubosqiidae</taxon>
        <taxon>Hamiltosporidium</taxon>
    </lineage>
</organism>
<dbReference type="PANTHER" id="PTHR47169">
    <property type="entry name" value="OS01G0541250 PROTEIN"/>
    <property type="match status" value="1"/>
</dbReference>
<reference evidence="1 2" key="1">
    <citation type="submission" date="2017-12" db="EMBL/GenBank/DDBJ databases">
        <authorList>
            <person name="Pombert J.-F."/>
            <person name="Haag K.L."/>
            <person name="Ebert D."/>
        </authorList>
    </citation>
    <scope>NUCLEOTIDE SEQUENCE [LARGE SCALE GENOMIC DNA]</scope>
    <source>
        <strain evidence="1">IL-G-3</strain>
    </source>
</reference>
<dbReference type="GO" id="GO:0003676">
    <property type="term" value="F:nucleic acid binding"/>
    <property type="evidence" value="ECO:0007669"/>
    <property type="project" value="InterPro"/>
</dbReference>
<evidence type="ECO:0000313" key="1">
    <source>
        <dbReference type="EMBL" id="TBU20765.1"/>
    </source>
</evidence>
<keyword evidence="2" id="KW-1185">Reference proteome</keyword>
<protein>
    <recommendedName>
        <fullName evidence="3">DDE-like endonuclease</fullName>
    </recommendedName>
</protein>
<proteinExistence type="predicted"/>
<dbReference type="InterPro" id="IPR036397">
    <property type="entry name" value="RNaseH_sf"/>
</dbReference>
<evidence type="ECO:0008006" key="3">
    <source>
        <dbReference type="Google" id="ProtNLM"/>
    </source>
</evidence>
<sequence length="377" mass="43464">MKAVYKYKNLYIFFNSILNCFLITENVLLDEYGKCEGNLLNLERRDSKYKQLTKEQPQGILEKLLQQIEENKLKHGAIKKVSCTFEGKICADVSSKKKKRCGRKPKEYSNNLAQIKNTLLNRRGTLRCLSFAIDIPKSTLFDIFKSGKYIKRISSTVKPTLTDKNIMDRLKFCLSKVNLANNGYLLFDDLYDYVHVDESARPRYDAHRKLYFDGKIGIWPFVYQEPTQRNSKNRAKGTMITENVESVTASKPYFSDNDANIIALGSAEDWNIKFTAQPVNSPDLNILDLASPHTIDDLINCFHYGIHQLEANTLDNVFTTLQACMESIMLADGGNRQLLEKYVHSKEAYNNAKSNSSELININIYFFKFYNIYINIY</sequence>
<dbReference type="EMBL" id="PITK01000024">
    <property type="protein sequence ID" value="TBU20765.1"/>
    <property type="molecule type" value="Genomic_DNA"/>
</dbReference>
<dbReference type="AlphaFoldDB" id="A0A4Q9M260"/>
<accession>A0A4Q9M260</accession>
<name>A0A4Q9M260_9MICR</name>
<gene>
    <name evidence="1" type="ORF">CWI38_0024p0010</name>
</gene>
<dbReference type="VEuPathDB" id="MicrosporidiaDB:CWI38_0024p0010"/>
<comment type="caution">
    <text evidence="1">The sequence shown here is derived from an EMBL/GenBank/DDBJ whole genome shotgun (WGS) entry which is preliminary data.</text>
</comment>